<feature type="region of interest" description="Disordered" evidence="6">
    <location>
        <begin position="615"/>
        <end position="653"/>
    </location>
</feature>
<feature type="domain" description="Zn(2)-C6 fungal-type" evidence="8">
    <location>
        <begin position="770"/>
        <end position="804"/>
    </location>
</feature>
<feature type="compositionally biased region" description="Polar residues" evidence="6">
    <location>
        <begin position="1368"/>
        <end position="1382"/>
    </location>
</feature>
<comment type="caution">
    <text evidence="9">The sequence shown here is derived from an EMBL/GenBank/DDBJ whole genome shotgun (WGS) entry which is preliminary data.</text>
</comment>
<keyword evidence="7" id="KW-0812">Transmembrane</keyword>
<dbReference type="PANTHER" id="PTHR31668:SF26">
    <property type="entry name" value="GLUCOSE TRANSPORT TRANSCRIPTION REGULATOR RGT1-RELATED"/>
    <property type="match status" value="1"/>
</dbReference>
<evidence type="ECO:0000256" key="4">
    <source>
        <dbReference type="ARBA" id="ARBA00023163"/>
    </source>
</evidence>
<dbReference type="PROSITE" id="PS50048">
    <property type="entry name" value="ZN2_CY6_FUNGAL_2"/>
    <property type="match status" value="1"/>
</dbReference>
<keyword evidence="1" id="KW-0479">Metal-binding</keyword>
<proteinExistence type="predicted"/>
<evidence type="ECO:0000256" key="3">
    <source>
        <dbReference type="ARBA" id="ARBA00023125"/>
    </source>
</evidence>
<keyword evidence="7" id="KW-0472">Membrane</keyword>
<reference evidence="9 10" key="1">
    <citation type="journal article" date="2020" name="ISME J.">
        <title>Uncovering the hidden diversity of litter-decomposition mechanisms in mushroom-forming fungi.</title>
        <authorList>
            <person name="Floudas D."/>
            <person name="Bentzer J."/>
            <person name="Ahren D."/>
            <person name="Johansson T."/>
            <person name="Persson P."/>
            <person name="Tunlid A."/>
        </authorList>
    </citation>
    <scope>NUCLEOTIDE SEQUENCE [LARGE SCALE GENOMIC DNA]</scope>
    <source>
        <strain evidence="9 10">CBS 146.42</strain>
    </source>
</reference>
<evidence type="ECO:0000256" key="5">
    <source>
        <dbReference type="ARBA" id="ARBA00023242"/>
    </source>
</evidence>
<feature type="compositionally biased region" description="Polar residues" evidence="6">
    <location>
        <begin position="838"/>
        <end position="849"/>
    </location>
</feature>
<feature type="compositionally biased region" description="Basic and acidic residues" evidence="6">
    <location>
        <begin position="567"/>
        <end position="576"/>
    </location>
</feature>
<evidence type="ECO:0000256" key="7">
    <source>
        <dbReference type="SAM" id="Phobius"/>
    </source>
</evidence>
<accession>A0A8H5G4H5</accession>
<keyword evidence="5" id="KW-0539">Nucleus</keyword>
<feature type="region of interest" description="Disordered" evidence="6">
    <location>
        <begin position="1357"/>
        <end position="1382"/>
    </location>
</feature>
<feature type="region of interest" description="Disordered" evidence="6">
    <location>
        <begin position="1"/>
        <end position="77"/>
    </location>
</feature>
<keyword evidence="7" id="KW-1133">Transmembrane helix</keyword>
<dbReference type="Pfam" id="PF04082">
    <property type="entry name" value="Fungal_trans"/>
    <property type="match status" value="1"/>
</dbReference>
<feature type="transmembrane region" description="Helical" evidence="7">
    <location>
        <begin position="386"/>
        <end position="406"/>
    </location>
</feature>
<dbReference type="CDD" id="cd12148">
    <property type="entry name" value="fungal_TF_MHR"/>
    <property type="match status" value="1"/>
</dbReference>
<dbReference type="PANTHER" id="PTHR31668">
    <property type="entry name" value="GLUCOSE TRANSPORT TRANSCRIPTION REGULATOR RGT1-RELATED-RELATED"/>
    <property type="match status" value="1"/>
</dbReference>
<sequence>MSSSQHLPLTSSVPPSPTSPRRNSQGQQLPLPTSLNTTITQRPQGGTTGSILASASSPPPVRPLPHGTNRLPGDFQTPTSPTLSNFAHVHSATHAGGIQPSMSFFRPTRPNNQLDISRPSSVGSINDVAGGTQDPEFFQLSDVNHRRSESVEDQLDGSRGTDHVHTNVQDIQPSKRIKQSREPLLPTVDRPNATGRPSGTRDRSGTTSSYAAKNIVRTSFDRVMGLSRGLSFESLRKAPHNRPALIEGRTTFEGRRRDDGYELPTTPTHYKRASSPGTYGDTLGVDHRHSGFRTSISRSPDPSFIPRPPDSRPPLSAVPILNPDTKKPYRNYHLHPSNNKFFLGGRLLTGGDSPWAFITSFLLVLTIAGVWFGTTCVWWWQNQSPVVAAVGIYMALLVISTMLATATTDPGILPRELDPDPPYSSETPSDGGSRAPMPRDLKVRSDVIALRVEPIGLHGQAIAKCAITVSTGVIITVNGSTTALVVVTTQRFLCCCSQPHRLHIHKVVREHSYNPGELQDKDDYSSRRTKLSCQSLAAVAAPAAAADSDAIYSPADAGLPQAGYPSEDQKSVERQESAFSLREYPYPPPTYPLYPPRGSYYHPYPPPPPFIMNPSYPMSGPPYSQQHQQQGYQQQHPQQMHGQPSHVGVPPHHPQYAYPVHPQGHHYHQPAGYPPYATYPQPMVMYPPPRSGAHPEHPPSISSPMMSGGSVKRKRGKSGAGDSLGKSGDKGSDDETGASGSDIPRAPSAQQAPAPQHIVDLKKRTKTQRACDSCRSRKIRCDIIPDVDPPICQHCKQFSFECTFFLPITETRFKKKKMEEEAAAAAAAVNQTEKSESNSRTARSPSNDSVARRDVGVFGPTSPFHLLHSQATVNSRIYESYDMRYHHSFEISKSGDGLITVQKPAADEQKLAHPKQIDLHIERDVIEKLVNSYFTDVAPMLPVVTQAEFLSTSNPHPVLLYSMCLVAAARREVPPKVFDSVRFTVNNIIKTDDVLSTATIQNVQALLILSMSGDCHSQFVPNALSGLWIRLGTAIRMAQDLGLHRAESVKQDLELRRRLWGACLICDRWTSLAYGHPYMIDVQDCDARLPSSGDENNLYMDELVRLSVILGRVLKAIYSPSGLAFTTDEVLNQLLQDIEDWQSSLPESLKFHGPESSRHAGLLHFLYACLCMMFWRVFMRISYSCPTHLKFSLTVEQWSKLVTLTGEAIDWLDAHEEIYDVWLLVAYAATSCALVQYHTWVRRKDPEAADKLRKLRDCIRRWEKAINPEHMSARRKVSSLPLIVMTAEIIALLYEATQGPPLPMEAPTLNPTGGVTPKPPLGLEYQKDSTRPGGGVFVAKARTREEDIKDLPVGTIITPEEGKEGTRTPANDQQRQPSQISSASMVNFTPLNRMGGDAYGNVNPAMDAQAQGNVQVMNVLDGGQGGNLTAYEISDGFLEGLPGTMFDWHQWDNFFSRLPQSGSSQNTFSQAQAAQMQQARQQPSTSSTSSAQPSPITPAP</sequence>
<feature type="compositionally biased region" description="Low complexity" evidence="6">
    <location>
        <begin position="744"/>
        <end position="756"/>
    </location>
</feature>
<feature type="compositionally biased region" description="Low complexity" evidence="6">
    <location>
        <begin position="699"/>
        <end position="710"/>
    </location>
</feature>
<dbReference type="Proteomes" id="UP000559027">
    <property type="component" value="Unassembled WGS sequence"/>
</dbReference>
<feature type="transmembrane region" description="Helical" evidence="7">
    <location>
        <begin position="355"/>
        <end position="380"/>
    </location>
</feature>
<evidence type="ECO:0000313" key="9">
    <source>
        <dbReference type="EMBL" id="KAF5358166.1"/>
    </source>
</evidence>
<feature type="region of interest" description="Disordered" evidence="6">
    <location>
        <begin position="411"/>
        <end position="438"/>
    </location>
</feature>
<feature type="compositionally biased region" description="Low complexity" evidence="6">
    <location>
        <begin position="7"/>
        <end position="24"/>
    </location>
</feature>
<feature type="region of interest" description="Disordered" evidence="6">
    <location>
        <begin position="1461"/>
        <end position="1500"/>
    </location>
</feature>
<dbReference type="SMART" id="SM00066">
    <property type="entry name" value="GAL4"/>
    <property type="match status" value="1"/>
</dbReference>
<dbReference type="InterPro" id="IPR036864">
    <property type="entry name" value="Zn2-C6_fun-type_DNA-bd_sf"/>
</dbReference>
<dbReference type="InterPro" id="IPR007219">
    <property type="entry name" value="XnlR_reg_dom"/>
</dbReference>
<keyword evidence="3" id="KW-0238">DNA-binding</keyword>
<dbReference type="CDD" id="cd00067">
    <property type="entry name" value="GAL4"/>
    <property type="match status" value="1"/>
</dbReference>
<evidence type="ECO:0000256" key="1">
    <source>
        <dbReference type="ARBA" id="ARBA00022723"/>
    </source>
</evidence>
<dbReference type="GO" id="GO:0008270">
    <property type="term" value="F:zinc ion binding"/>
    <property type="evidence" value="ECO:0007669"/>
    <property type="project" value="InterPro"/>
</dbReference>
<name>A0A8H5G4H5_9AGAR</name>
<feature type="region of interest" description="Disordered" evidence="6">
    <location>
        <begin position="295"/>
        <end position="316"/>
    </location>
</feature>
<feature type="region of interest" description="Disordered" evidence="6">
    <location>
        <begin position="826"/>
        <end position="854"/>
    </location>
</feature>
<keyword evidence="10" id="KW-1185">Reference proteome</keyword>
<feature type="region of interest" description="Disordered" evidence="6">
    <location>
        <begin position="557"/>
        <end position="584"/>
    </location>
</feature>
<evidence type="ECO:0000256" key="2">
    <source>
        <dbReference type="ARBA" id="ARBA00023015"/>
    </source>
</evidence>
<evidence type="ECO:0000259" key="8">
    <source>
        <dbReference type="PROSITE" id="PS50048"/>
    </source>
</evidence>
<dbReference type="GO" id="GO:0003677">
    <property type="term" value="F:DNA binding"/>
    <property type="evidence" value="ECO:0007669"/>
    <property type="project" value="UniProtKB-KW"/>
</dbReference>
<keyword evidence="4" id="KW-0804">Transcription</keyword>
<dbReference type="OrthoDB" id="4161332at2759"/>
<evidence type="ECO:0000313" key="10">
    <source>
        <dbReference type="Proteomes" id="UP000559027"/>
    </source>
</evidence>
<feature type="region of interest" description="Disordered" evidence="6">
    <location>
        <begin position="112"/>
        <end position="210"/>
    </location>
</feature>
<feature type="compositionally biased region" description="Pro residues" evidence="6">
    <location>
        <begin position="303"/>
        <end position="312"/>
    </location>
</feature>
<organism evidence="9 10">
    <name type="scientific">Leucocoprinus leucothites</name>
    <dbReference type="NCBI Taxonomy" id="201217"/>
    <lineage>
        <taxon>Eukaryota</taxon>
        <taxon>Fungi</taxon>
        <taxon>Dikarya</taxon>
        <taxon>Basidiomycota</taxon>
        <taxon>Agaricomycotina</taxon>
        <taxon>Agaricomycetes</taxon>
        <taxon>Agaricomycetidae</taxon>
        <taxon>Agaricales</taxon>
        <taxon>Agaricineae</taxon>
        <taxon>Agaricaceae</taxon>
        <taxon>Leucocoprinus</taxon>
    </lineage>
</organism>
<feature type="compositionally biased region" description="Low complexity" evidence="6">
    <location>
        <begin position="1470"/>
        <end position="1494"/>
    </location>
</feature>
<feature type="region of interest" description="Disordered" evidence="6">
    <location>
        <begin position="687"/>
        <end position="769"/>
    </location>
</feature>
<feature type="region of interest" description="Disordered" evidence="6">
    <location>
        <begin position="256"/>
        <end position="278"/>
    </location>
</feature>
<dbReference type="EMBL" id="JAACJO010000005">
    <property type="protein sequence ID" value="KAF5358166.1"/>
    <property type="molecule type" value="Genomic_DNA"/>
</dbReference>
<dbReference type="Gene3D" id="4.10.240.10">
    <property type="entry name" value="Zn(2)-C6 fungal-type DNA-binding domain"/>
    <property type="match status" value="1"/>
</dbReference>
<dbReference type="PROSITE" id="PS00463">
    <property type="entry name" value="ZN2_CY6_FUNGAL_1"/>
    <property type="match status" value="1"/>
</dbReference>
<dbReference type="GO" id="GO:0000981">
    <property type="term" value="F:DNA-binding transcription factor activity, RNA polymerase II-specific"/>
    <property type="evidence" value="ECO:0007669"/>
    <property type="project" value="InterPro"/>
</dbReference>
<dbReference type="GO" id="GO:0006351">
    <property type="term" value="P:DNA-templated transcription"/>
    <property type="evidence" value="ECO:0007669"/>
    <property type="project" value="InterPro"/>
</dbReference>
<protein>
    <recommendedName>
        <fullName evidence="8">Zn(2)-C6 fungal-type domain-containing protein</fullName>
    </recommendedName>
</protein>
<feature type="compositionally biased region" description="Low complexity" evidence="6">
    <location>
        <begin position="615"/>
        <end position="646"/>
    </location>
</feature>
<dbReference type="SMART" id="SM00906">
    <property type="entry name" value="Fungal_trans"/>
    <property type="match status" value="1"/>
</dbReference>
<keyword evidence="2" id="KW-0805">Transcription regulation</keyword>
<dbReference type="InterPro" id="IPR050797">
    <property type="entry name" value="Carb_Metab_Trans_Reg"/>
</dbReference>
<dbReference type="Pfam" id="PF00172">
    <property type="entry name" value="Zn_clus"/>
    <property type="match status" value="1"/>
</dbReference>
<dbReference type="InterPro" id="IPR001138">
    <property type="entry name" value="Zn2Cys6_DnaBD"/>
</dbReference>
<evidence type="ECO:0000256" key="6">
    <source>
        <dbReference type="SAM" id="MobiDB-lite"/>
    </source>
</evidence>
<feature type="compositionally biased region" description="Polar residues" evidence="6">
    <location>
        <begin position="112"/>
        <end position="124"/>
    </location>
</feature>
<feature type="compositionally biased region" description="Polar residues" evidence="6">
    <location>
        <begin position="25"/>
        <end position="56"/>
    </location>
</feature>
<gene>
    <name evidence="9" type="ORF">D9756_001333</name>
</gene>
<dbReference type="SUPFAM" id="SSF57701">
    <property type="entry name" value="Zn2/Cys6 DNA-binding domain"/>
    <property type="match status" value="1"/>
</dbReference>